<dbReference type="RefSeq" id="WP_005468087.1">
    <property type="nucleotide sequence ID" value="NZ_KB291034.1"/>
</dbReference>
<dbReference type="PROSITE" id="PS51257">
    <property type="entry name" value="PROKAR_LIPOPROTEIN"/>
    <property type="match status" value="1"/>
</dbReference>
<evidence type="ECO:0000256" key="1">
    <source>
        <dbReference type="SAM" id="SignalP"/>
    </source>
</evidence>
<evidence type="ECO:0000313" key="3">
    <source>
        <dbReference type="Proteomes" id="UP000010408"/>
    </source>
</evidence>
<dbReference type="AlphaFoldDB" id="L1NIN4"/>
<reference evidence="2 3" key="1">
    <citation type="submission" date="2012-05" db="EMBL/GenBank/DDBJ databases">
        <authorList>
            <person name="Weinstock G."/>
            <person name="Sodergren E."/>
            <person name="Lobos E.A."/>
            <person name="Fulton L."/>
            <person name="Fulton R."/>
            <person name="Courtney L."/>
            <person name="Fronick C."/>
            <person name="O'Laughlin M."/>
            <person name="Godfrey J."/>
            <person name="Wilson R.M."/>
            <person name="Miner T."/>
            <person name="Farmer C."/>
            <person name="Delehaunty K."/>
            <person name="Cordes M."/>
            <person name="Minx P."/>
            <person name="Tomlinson C."/>
            <person name="Chen J."/>
            <person name="Wollam A."/>
            <person name="Pepin K.H."/>
            <person name="Bhonagiri V."/>
            <person name="Zhang X."/>
            <person name="Suruliraj S."/>
            <person name="Warren W."/>
            <person name="Mitreva M."/>
            <person name="Mardis E.R."/>
            <person name="Wilson R.K."/>
        </authorList>
    </citation>
    <scope>NUCLEOTIDE SEQUENCE [LARGE SCALE GENOMIC DNA]</scope>
    <source>
        <strain evidence="2 3">F0037</strain>
    </source>
</reference>
<dbReference type="Pfam" id="PF16132">
    <property type="entry name" value="DUF4843"/>
    <property type="match status" value="1"/>
</dbReference>
<comment type="caution">
    <text evidence="2">The sequence shown here is derived from an EMBL/GenBank/DDBJ whole genome shotgun (WGS) entry which is preliminary data.</text>
</comment>
<accession>L1NIN4</accession>
<dbReference type="InterPro" id="IPR032299">
    <property type="entry name" value="DUF4843"/>
</dbReference>
<dbReference type="Proteomes" id="UP000010408">
    <property type="component" value="Unassembled WGS sequence"/>
</dbReference>
<dbReference type="PATRIC" id="fig|1127696.3.peg.101"/>
<feature type="signal peptide" evidence="1">
    <location>
        <begin position="1"/>
        <end position="23"/>
    </location>
</feature>
<gene>
    <name evidence="2" type="ORF">HMPREF9134_00120</name>
</gene>
<protein>
    <recommendedName>
        <fullName evidence="4">DUF4843 domain-containing protein</fullName>
    </recommendedName>
</protein>
<keyword evidence="1" id="KW-0732">Signal</keyword>
<dbReference type="EMBL" id="AMEQ01000003">
    <property type="protein sequence ID" value="EKY03228.1"/>
    <property type="molecule type" value="Genomic_DNA"/>
</dbReference>
<sequence>MKRIHIKLLLCLALTGLTLTSCQKTEDERIEYISRDGFYSAPRSVYFHFASADDRIIRESYGTRPDALTEFTVNIPVRHTGTAASTPLAFRVRVDEAASTARVGQHFKALESQYTFAADSLNGTFPVTFIRSALQTEEGKADTLVLVLEATSDLRTAFTELNRITVTANNGLMITRDFWMNSSYQFFCGDFSLRKYRAILARYNQDENALYDAFSHLGNVEVFYQLLVNIEAALNEIGEPIPEVTKRALEQFRQ</sequence>
<evidence type="ECO:0008006" key="4">
    <source>
        <dbReference type="Google" id="ProtNLM"/>
    </source>
</evidence>
<dbReference type="eggNOG" id="ENOG50300GT">
    <property type="taxonomic scope" value="Bacteria"/>
</dbReference>
<dbReference type="HOGENOM" id="CLU_1093527_0_0_10"/>
<name>L1NIN4_9PORP</name>
<dbReference type="STRING" id="1127696.HMPREF9134_00120"/>
<proteinExistence type="predicted"/>
<organism evidence="2 3">
    <name type="scientific">Porphyromonas catoniae F0037</name>
    <dbReference type="NCBI Taxonomy" id="1127696"/>
    <lineage>
        <taxon>Bacteria</taxon>
        <taxon>Pseudomonadati</taxon>
        <taxon>Bacteroidota</taxon>
        <taxon>Bacteroidia</taxon>
        <taxon>Bacteroidales</taxon>
        <taxon>Porphyromonadaceae</taxon>
        <taxon>Porphyromonas</taxon>
    </lineage>
</organism>
<evidence type="ECO:0000313" key="2">
    <source>
        <dbReference type="EMBL" id="EKY03228.1"/>
    </source>
</evidence>
<feature type="chain" id="PRO_5003954477" description="DUF4843 domain-containing protein" evidence="1">
    <location>
        <begin position="24"/>
        <end position="254"/>
    </location>
</feature>